<comment type="caution">
    <text evidence="2">The sequence shown here is derived from an EMBL/GenBank/DDBJ whole genome shotgun (WGS) entry which is preliminary data.</text>
</comment>
<evidence type="ECO:0000313" key="3">
    <source>
        <dbReference type="Proteomes" id="UP001148838"/>
    </source>
</evidence>
<evidence type="ECO:0000313" key="2">
    <source>
        <dbReference type="EMBL" id="KAJ4443445.1"/>
    </source>
</evidence>
<name>A0ABQ8TCQ4_PERAM</name>
<keyword evidence="3" id="KW-1185">Reference proteome</keyword>
<organism evidence="2 3">
    <name type="scientific">Periplaneta americana</name>
    <name type="common">American cockroach</name>
    <name type="synonym">Blatta americana</name>
    <dbReference type="NCBI Taxonomy" id="6978"/>
    <lineage>
        <taxon>Eukaryota</taxon>
        <taxon>Metazoa</taxon>
        <taxon>Ecdysozoa</taxon>
        <taxon>Arthropoda</taxon>
        <taxon>Hexapoda</taxon>
        <taxon>Insecta</taxon>
        <taxon>Pterygota</taxon>
        <taxon>Neoptera</taxon>
        <taxon>Polyneoptera</taxon>
        <taxon>Dictyoptera</taxon>
        <taxon>Blattodea</taxon>
        <taxon>Blattoidea</taxon>
        <taxon>Blattidae</taxon>
        <taxon>Blattinae</taxon>
        <taxon>Periplaneta</taxon>
    </lineage>
</organism>
<protein>
    <submittedName>
        <fullName evidence="2">Uncharacterized protein</fullName>
    </submittedName>
</protein>
<sequence>MNCELELSQYLVREEVREDCMTTRNTTLNECTVVAKKPDRPLQLIPEPCSLQSTIDCVANYYQISPKRVKSQCYSECRRLLNYNLVKWKRKGNGPWQRNFQPGICLSNCENPQKNHSQEDKSPPLFPPHSTLETDSWMGGARADQLTRPDELCNYSFSSATSKPAKTYEMQKPDPARAILALGTNFTAKQHYTNNPRADASLSNDACRDGNPHMRRPGAVECDLRRLHVTPEQRSSSFSTARHVYVPPLANNLQELRRRITAALQAIDGEKLHGLERKWNIA</sequence>
<dbReference type="Proteomes" id="UP001148838">
    <property type="component" value="Unassembled WGS sequence"/>
</dbReference>
<reference evidence="2 3" key="1">
    <citation type="journal article" date="2022" name="Allergy">
        <title>Genome assembly and annotation of Periplaneta americana reveal a comprehensive cockroach allergen profile.</title>
        <authorList>
            <person name="Wang L."/>
            <person name="Xiong Q."/>
            <person name="Saelim N."/>
            <person name="Wang L."/>
            <person name="Nong W."/>
            <person name="Wan A.T."/>
            <person name="Shi M."/>
            <person name="Liu X."/>
            <person name="Cao Q."/>
            <person name="Hui J.H.L."/>
            <person name="Sookrung N."/>
            <person name="Leung T.F."/>
            <person name="Tungtrongchitr A."/>
            <person name="Tsui S.K.W."/>
        </authorList>
    </citation>
    <scope>NUCLEOTIDE SEQUENCE [LARGE SCALE GENOMIC DNA]</scope>
    <source>
        <strain evidence="2">PWHHKU_190912</strain>
    </source>
</reference>
<gene>
    <name evidence="2" type="ORF">ANN_05114</name>
</gene>
<evidence type="ECO:0000256" key="1">
    <source>
        <dbReference type="SAM" id="MobiDB-lite"/>
    </source>
</evidence>
<proteinExistence type="predicted"/>
<dbReference type="EMBL" id="JAJSOF020000013">
    <property type="protein sequence ID" value="KAJ4443445.1"/>
    <property type="molecule type" value="Genomic_DNA"/>
</dbReference>
<feature type="region of interest" description="Disordered" evidence="1">
    <location>
        <begin position="111"/>
        <end position="139"/>
    </location>
</feature>
<accession>A0ABQ8TCQ4</accession>